<protein>
    <submittedName>
        <fullName evidence="2">RNase III domain-containing protein</fullName>
    </submittedName>
</protein>
<dbReference type="RefSeq" id="XP_018185830.1">
    <property type="nucleotide sequence ID" value="XM_018333202.1"/>
</dbReference>
<proteinExistence type="predicted"/>
<dbReference type="Pfam" id="PF14622">
    <property type="entry name" value="Ribonucleas_3_3"/>
    <property type="match status" value="1"/>
</dbReference>
<dbReference type="GO" id="GO:0003735">
    <property type="term" value="F:structural constituent of ribosome"/>
    <property type="evidence" value="ECO:0007669"/>
    <property type="project" value="InterPro"/>
</dbReference>
<dbReference type="OrthoDB" id="2281895at2759"/>
<dbReference type="PANTHER" id="PTHR28160:SF1">
    <property type="entry name" value="LARGE RIBOSOMAL SUBUNIT PROTEIN ML57"/>
    <property type="match status" value="1"/>
</dbReference>
<reference evidence="2 3" key="1">
    <citation type="journal article" date="2016" name="Fungal Biol.">
        <title>The genome of Xylona heveae provides a window into fungal endophytism.</title>
        <authorList>
            <person name="Gazis R."/>
            <person name="Kuo A."/>
            <person name="Riley R."/>
            <person name="LaButti K."/>
            <person name="Lipzen A."/>
            <person name="Lin J."/>
            <person name="Amirebrahimi M."/>
            <person name="Hesse C.N."/>
            <person name="Spatafora J.W."/>
            <person name="Henrissat B."/>
            <person name="Hainaut M."/>
            <person name="Grigoriev I.V."/>
            <person name="Hibbett D.S."/>
        </authorList>
    </citation>
    <scope>NUCLEOTIDE SEQUENCE [LARGE SCALE GENOMIC DNA]</scope>
    <source>
        <strain evidence="2 3">TC161</strain>
    </source>
</reference>
<keyword evidence="3" id="KW-1185">Reference proteome</keyword>
<dbReference type="STRING" id="1328760.A0A165AD07"/>
<dbReference type="GeneID" id="28898339"/>
<name>A0A165AD07_XYLHT</name>
<dbReference type="PANTHER" id="PTHR28160">
    <property type="entry name" value="54S RIBOSOMAL PROTEIN L15, MITOCHONDRIAL"/>
    <property type="match status" value="1"/>
</dbReference>
<dbReference type="PROSITE" id="PS50142">
    <property type="entry name" value="RNASE_3_2"/>
    <property type="match status" value="1"/>
</dbReference>
<dbReference type="CDD" id="cd00593">
    <property type="entry name" value="RIBOc"/>
    <property type="match status" value="1"/>
</dbReference>
<gene>
    <name evidence="2" type="ORF">L228DRAFT_249951</name>
</gene>
<evidence type="ECO:0000259" key="1">
    <source>
        <dbReference type="PROSITE" id="PS50142"/>
    </source>
</evidence>
<dbReference type="GO" id="GO:0006396">
    <property type="term" value="P:RNA processing"/>
    <property type="evidence" value="ECO:0007669"/>
    <property type="project" value="InterPro"/>
</dbReference>
<dbReference type="InParanoid" id="A0A165AD07"/>
<evidence type="ECO:0000313" key="2">
    <source>
        <dbReference type="EMBL" id="KZF20275.1"/>
    </source>
</evidence>
<dbReference type="FunCoup" id="A0A165AD07">
    <property type="interactions" value="152"/>
</dbReference>
<evidence type="ECO:0000313" key="3">
    <source>
        <dbReference type="Proteomes" id="UP000076632"/>
    </source>
</evidence>
<dbReference type="InterPro" id="IPR000999">
    <property type="entry name" value="RNase_III_dom"/>
</dbReference>
<sequence>MASHFPIRPMANVANFARRQAASRPASFFFTQRSASQARYLSASPACQQDPPAPEAPRWMATPRAMVAPVRSRPRPRREWLSNEDPEKLNRFYVRILGNRGDQMLSEEVKWLAVTHKSFDHGRRGFNDRLAFLGKRIIELQANLATVQSPLSTQQSLAAADAEKDEYGRVPFKHPALEGLENTTDRSRNLVVDKKRLAQLASSYGLNRVLRWKPKNAESLSGSGIDTVLAHSMYAIVGAVALQRGGEAANTLTREKILAPLGVTA</sequence>
<dbReference type="Proteomes" id="UP000076632">
    <property type="component" value="Unassembled WGS sequence"/>
</dbReference>
<dbReference type="InterPro" id="IPR036389">
    <property type="entry name" value="RNase_III_sf"/>
</dbReference>
<dbReference type="GO" id="GO:0004525">
    <property type="term" value="F:ribonuclease III activity"/>
    <property type="evidence" value="ECO:0007669"/>
    <property type="project" value="InterPro"/>
</dbReference>
<dbReference type="EMBL" id="KV407463">
    <property type="protein sequence ID" value="KZF20275.1"/>
    <property type="molecule type" value="Genomic_DNA"/>
</dbReference>
<dbReference type="InterPro" id="IPR040030">
    <property type="entry name" value="Ribosomal_mL57"/>
</dbReference>
<dbReference type="FunFam" id="1.10.1520.10:FF:000018">
    <property type="entry name" value="RNase III domain protein"/>
    <property type="match status" value="1"/>
</dbReference>
<dbReference type="OMA" id="AHTMYAV"/>
<feature type="domain" description="RNase III" evidence="1">
    <location>
        <begin position="181"/>
        <end position="245"/>
    </location>
</feature>
<accession>A0A165AD07</accession>
<dbReference type="Gene3D" id="1.10.1520.10">
    <property type="entry name" value="Ribonuclease III domain"/>
    <property type="match status" value="1"/>
</dbReference>
<organism evidence="2 3">
    <name type="scientific">Xylona heveae (strain CBS 132557 / TC161)</name>
    <dbReference type="NCBI Taxonomy" id="1328760"/>
    <lineage>
        <taxon>Eukaryota</taxon>
        <taxon>Fungi</taxon>
        <taxon>Dikarya</taxon>
        <taxon>Ascomycota</taxon>
        <taxon>Pezizomycotina</taxon>
        <taxon>Xylonomycetes</taxon>
        <taxon>Xylonales</taxon>
        <taxon>Xylonaceae</taxon>
        <taxon>Xylona</taxon>
    </lineage>
</organism>
<dbReference type="AlphaFoldDB" id="A0A165AD07"/>
<dbReference type="SUPFAM" id="SSF69065">
    <property type="entry name" value="RNase III domain-like"/>
    <property type="match status" value="1"/>
</dbReference>
<dbReference type="GO" id="GO:0032543">
    <property type="term" value="P:mitochondrial translation"/>
    <property type="evidence" value="ECO:0007669"/>
    <property type="project" value="InterPro"/>
</dbReference>
<dbReference type="GO" id="GO:0005762">
    <property type="term" value="C:mitochondrial large ribosomal subunit"/>
    <property type="evidence" value="ECO:0007669"/>
    <property type="project" value="InterPro"/>
</dbReference>